<reference evidence="2" key="1">
    <citation type="journal article" date="2020" name="Stud. Mycol.">
        <title>101 Dothideomycetes genomes: a test case for predicting lifestyles and emergence of pathogens.</title>
        <authorList>
            <person name="Haridas S."/>
            <person name="Albert R."/>
            <person name="Binder M."/>
            <person name="Bloem J."/>
            <person name="Labutti K."/>
            <person name="Salamov A."/>
            <person name="Andreopoulos B."/>
            <person name="Baker S."/>
            <person name="Barry K."/>
            <person name="Bills G."/>
            <person name="Bluhm B."/>
            <person name="Cannon C."/>
            <person name="Castanera R."/>
            <person name="Culley D."/>
            <person name="Daum C."/>
            <person name="Ezra D."/>
            <person name="Gonzalez J."/>
            <person name="Henrissat B."/>
            <person name="Kuo A."/>
            <person name="Liang C."/>
            <person name="Lipzen A."/>
            <person name="Lutzoni F."/>
            <person name="Magnuson J."/>
            <person name="Mondo S."/>
            <person name="Nolan M."/>
            <person name="Ohm R."/>
            <person name="Pangilinan J."/>
            <person name="Park H.-J."/>
            <person name="Ramirez L."/>
            <person name="Alfaro M."/>
            <person name="Sun H."/>
            <person name="Tritt A."/>
            <person name="Yoshinaga Y."/>
            <person name="Zwiers L.-H."/>
            <person name="Turgeon B."/>
            <person name="Goodwin S."/>
            <person name="Spatafora J."/>
            <person name="Crous P."/>
            <person name="Grigoriev I."/>
        </authorList>
    </citation>
    <scope>NUCLEOTIDE SEQUENCE</scope>
    <source>
        <strain evidence="2">CBS 123094</strain>
    </source>
</reference>
<keyword evidence="1" id="KW-0732">Signal</keyword>
<sequence>MKYAIFLPIIFAFSAFAQATKLQPNLSELISNAVNLADLNGLCVKRLCERDDPTGEFNPQTCTKITSYRKECRNLMIRSGLVNKDDKTKPLNPDILKRDQDPVTRCINMCVAIRETQCGSQQLFSRSSCHKDKITKQCKRDCAVIPPELSQQMADKAVEKIERDLKEEFRD</sequence>
<gene>
    <name evidence="2" type="ORF">P154DRAFT_573329</name>
</gene>
<evidence type="ECO:0000313" key="2">
    <source>
        <dbReference type="EMBL" id="KAF2003333.1"/>
    </source>
</evidence>
<evidence type="ECO:0000313" key="3">
    <source>
        <dbReference type="Proteomes" id="UP000799779"/>
    </source>
</evidence>
<protein>
    <submittedName>
        <fullName evidence="2">Uncharacterized protein</fullName>
    </submittedName>
</protein>
<accession>A0A6A5WN92</accession>
<keyword evidence="3" id="KW-1185">Reference proteome</keyword>
<proteinExistence type="predicted"/>
<name>A0A6A5WN92_9PLEO</name>
<dbReference type="OrthoDB" id="3763959at2759"/>
<organism evidence="2 3">
    <name type="scientific">Amniculicola lignicola CBS 123094</name>
    <dbReference type="NCBI Taxonomy" id="1392246"/>
    <lineage>
        <taxon>Eukaryota</taxon>
        <taxon>Fungi</taxon>
        <taxon>Dikarya</taxon>
        <taxon>Ascomycota</taxon>
        <taxon>Pezizomycotina</taxon>
        <taxon>Dothideomycetes</taxon>
        <taxon>Pleosporomycetidae</taxon>
        <taxon>Pleosporales</taxon>
        <taxon>Amniculicolaceae</taxon>
        <taxon>Amniculicola</taxon>
    </lineage>
</organism>
<evidence type="ECO:0000256" key="1">
    <source>
        <dbReference type="SAM" id="SignalP"/>
    </source>
</evidence>
<dbReference type="AlphaFoldDB" id="A0A6A5WN92"/>
<feature type="signal peptide" evidence="1">
    <location>
        <begin position="1"/>
        <end position="19"/>
    </location>
</feature>
<dbReference type="Proteomes" id="UP000799779">
    <property type="component" value="Unassembled WGS sequence"/>
</dbReference>
<dbReference type="EMBL" id="ML977573">
    <property type="protein sequence ID" value="KAF2003333.1"/>
    <property type="molecule type" value="Genomic_DNA"/>
</dbReference>
<feature type="chain" id="PRO_5025535979" evidence="1">
    <location>
        <begin position="20"/>
        <end position="171"/>
    </location>
</feature>